<protein>
    <recommendedName>
        <fullName evidence="3">Apea-like HEPN domain-containing protein</fullName>
    </recommendedName>
</protein>
<proteinExistence type="predicted"/>
<dbReference type="RefSeq" id="WP_045030812.1">
    <property type="nucleotide sequence ID" value="NZ_JRHC01000003.1"/>
</dbReference>
<organism evidence="1 2">
    <name type="scientific">Draconibacterium sediminis</name>
    <dbReference type="NCBI Taxonomy" id="1544798"/>
    <lineage>
        <taxon>Bacteria</taxon>
        <taxon>Pseudomonadati</taxon>
        <taxon>Bacteroidota</taxon>
        <taxon>Bacteroidia</taxon>
        <taxon>Marinilabiliales</taxon>
        <taxon>Prolixibacteraceae</taxon>
        <taxon>Draconibacterium</taxon>
    </lineage>
</organism>
<dbReference type="OrthoDB" id="9819540at2"/>
<dbReference type="EMBL" id="JRHC01000003">
    <property type="protein sequence ID" value="KJF43462.1"/>
    <property type="molecule type" value="Genomic_DNA"/>
</dbReference>
<name>A0A0D8J984_9BACT</name>
<reference evidence="1 2" key="1">
    <citation type="submission" date="2014-09" db="EMBL/GenBank/DDBJ databases">
        <title>Draft Genome Sequence of Draconibacterium sp. JN14CK-3.</title>
        <authorList>
            <person name="Dong C."/>
            <person name="Lai Q."/>
            <person name="Shao Z."/>
        </authorList>
    </citation>
    <scope>NUCLEOTIDE SEQUENCE [LARGE SCALE GENOMIC DNA]</scope>
    <source>
        <strain evidence="1 2">JN14CK-3</strain>
    </source>
</reference>
<sequence length="435" mass="50516">MSFIEDIKTKIGANSFSELDKLSNAAFSFKNGFHSNPPLGTISSIEELLPRLNKISEQFEDEKIEISPIDVINILYKCKLVKAYKTYEKYNKKISGYNLVDEFNFFIPLEKGVESFENLVDEYSERLKSQMTENTLIIEINSFRGNNYEIQSFFDHIFKELNYPFSAFIDDREILQSYKENVALDEYKLKRAKDYFCSPSIGYTVYGSQKYCRWKSTTWLKTFISLLKIGGFIYPGQIEFGGNIATLQAPTYPVFLGKASKGVFMWDEDKKEPQIKIPDGCLCRSFGNRSITNMWLDVRNFKLIREFILSNRTIFESLNNPWKQHVLSEIIPTLDILSSAVHSTEIGAKILLIYCCLEHLFVPTDVRNNNRNFIVDGINQLDTELIDWFEKLYNYRCDYSHKGYIKADEMVIDFIKISMANTLKLLSLKLKNGEN</sequence>
<accession>A0A0D8J984</accession>
<evidence type="ECO:0000313" key="2">
    <source>
        <dbReference type="Proteomes" id="UP000032544"/>
    </source>
</evidence>
<evidence type="ECO:0000313" key="1">
    <source>
        <dbReference type="EMBL" id="KJF43462.1"/>
    </source>
</evidence>
<keyword evidence="2" id="KW-1185">Reference proteome</keyword>
<dbReference type="STRING" id="1544798.LH29_14655"/>
<comment type="caution">
    <text evidence="1">The sequence shown here is derived from an EMBL/GenBank/DDBJ whole genome shotgun (WGS) entry which is preliminary data.</text>
</comment>
<evidence type="ECO:0008006" key="3">
    <source>
        <dbReference type="Google" id="ProtNLM"/>
    </source>
</evidence>
<dbReference type="AlphaFoldDB" id="A0A0D8J984"/>
<gene>
    <name evidence="1" type="ORF">LH29_14655</name>
</gene>
<dbReference type="Proteomes" id="UP000032544">
    <property type="component" value="Unassembled WGS sequence"/>
</dbReference>